<sequence>MKIFKILSPLLLLITIFINGCGSNSKAGPVFDNPNTGGSTEVNGYKLVNITVPFDVHYANEAKNFKVQLLQNGVPVIGAKIQVAGLPAEFGVVTKAFANTDDSGYATFNYIAADPLINGVYSLDVFYDGEATSPTSTDNNSTQPFRIKTQLNINVQESNGDTPNGGGKINYSLVNTTNPFLVTYVSEEKSFGVQVLKGGIPIKGEDVSVATLPSKYGTISPATAKSNDAGYAIFNYLAPDPLTNGTYDLELSHTDENGSKVTNSLHIQVDKGAQEFTYQLTNASTPIILSEPNQKGFITVYLVDKTGVGVAGKTVNISILDNAYGVLTATVATTDSSGKASFEYTASSDIVGLGSTVLTASFTENGLSTTQNIEVKSESTFDYKLTNLTTPLMVTAPLQESSITIQLVNKANQPIVGKDISLTAIDIKYGSITPAVAKTDASGTAKFTYTAPDSLLGLTNTQSTLTFTENGLSVSDTLTIAMALDFDYKLTNLTTPIMVKTPSEKQKITVQLVDKNNQGVVGKDIGISALDVNYGFITPTISTTNDSGTAVFEYTAPSSLIGLSNTQSTVSFTESDLTISEVLTVSVQTAFNYKFSNPTTPLIVQAPKQESEVGVYLVDSNGLGIPDKDVSVTTIDSAYGSISPTTIKTDKSGRAIYKYLGPDSLSGLKNTFAKFSFTESDLTIYADMEIKVSAIGGGVYYKLVNAKTPISVINQNNQTLDVQLTVYDLPVIHARPCQEAPNLVSTDCVSPESIPREYGRIRAIVKDNGAIGTVQDGYVYFTYIPPSASEKANVGTEHIFNMYYIDKDGKIVASTPITIEMNY</sequence>
<dbReference type="SUPFAM" id="SSF49373">
    <property type="entry name" value="Invasin/intimin cell-adhesion fragments"/>
    <property type="match status" value="1"/>
</dbReference>
<proteinExistence type="predicted"/>
<dbReference type="Gene3D" id="2.60.40.10">
    <property type="entry name" value="Immunoglobulins"/>
    <property type="match status" value="2"/>
</dbReference>
<organism evidence="1">
    <name type="scientific">hydrothermal vent metagenome</name>
    <dbReference type="NCBI Taxonomy" id="652676"/>
    <lineage>
        <taxon>unclassified sequences</taxon>
        <taxon>metagenomes</taxon>
        <taxon>ecological metagenomes</taxon>
    </lineage>
</organism>
<dbReference type="InterPro" id="IPR013783">
    <property type="entry name" value="Ig-like_fold"/>
</dbReference>
<gene>
    <name evidence="1" type="ORF">MNB_SV-9-319</name>
</gene>
<reference evidence="1" key="1">
    <citation type="submission" date="2016-10" db="EMBL/GenBank/DDBJ databases">
        <authorList>
            <person name="de Groot N.N."/>
        </authorList>
    </citation>
    <scope>NUCLEOTIDE SEQUENCE</scope>
</reference>
<name>A0A1W1BB96_9ZZZZ</name>
<dbReference type="AlphaFoldDB" id="A0A1W1BB96"/>
<evidence type="ECO:0000313" key="1">
    <source>
        <dbReference type="EMBL" id="SFV50749.1"/>
    </source>
</evidence>
<dbReference type="InterPro" id="IPR008964">
    <property type="entry name" value="Invasin/intimin_cell_adhesion"/>
</dbReference>
<protein>
    <recommendedName>
        <fullName evidence="2">Big-1 domain-containing protein</fullName>
    </recommendedName>
</protein>
<dbReference type="EMBL" id="FPHG01000002">
    <property type="protein sequence ID" value="SFV50749.1"/>
    <property type="molecule type" value="Genomic_DNA"/>
</dbReference>
<evidence type="ECO:0008006" key="2">
    <source>
        <dbReference type="Google" id="ProtNLM"/>
    </source>
</evidence>
<accession>A0A1W1BB96</accession>